<organism evidence="5 6">
    <name type="scientific">Cytospora mali</name>
    <name type="common">Apple Valsa canker fungus</name>
    <name type="synonym">Valsa mali</name>
    <dbReference type="NCBI Taxonomy" id="578113"/>
    <lineage>
        <taxon>Eukaryota</taxon>
        <taxon>Fungi</taxon>
        <taxon>Dikarya</taxon>
        <taxon>Ascomycota</taxon>
        <taxon>Pezizomycotina</taxon>
        <taxon>Sordariomycetes</taxon>
        <taxon>Sordariomycetidae</taxon>
        <taxon>Diaporthales</taxon>
        <taxon>Cytosporaceae</taxon>
        <taxon>Cytospora</taxon>
    </lineage>
</organism>
<dbReference type="GO" id="GO:0005730">
    <property type="term" value="C:nucleolus"/>
    <property type="evidence" value="ECO:0007669"/>
    <property type="project" value="UniProtKB-SubCell"/>
</dbReference>
<evidence type="ECO:0000313" key="5">
    <source>
        <dbReference type="EMBL" id="KUI54683.1"/>
    </source>
</evidence>
<dbReference type="PANTHER" id="PTHR12928">
    <property type="entry name" value="FRG1 PROTEIN"/>
    <property type="match status" value="1"/>
</dbReference>
<protein>
    <submittedName>
        <fullName evidence="5">Protein frg1</fullName>
    </submittedName>
</protein>
<evidence type="ECO:0000313" key="6">
    <source>
        <dbReference type="Proteomes" id="UP000078576"/>
    </source>
</evidence>
<evidence type="ECO:0000256" key="4">
    <source>
        <dbReference type="SAM" id="MobiDB-lite"/>
    </source>
</evidence>
<feature type="region of interest" description="Disordered" evidence="4">
    <location>
        <begin position="1"/>
        <end position="59"/>
    </location>
</feature>
<dbReference type="CDD" id="cd22249">
    <property type="entry name" value="UDM1_RNF168_RNF169-like"/>
    <property type="match status" value="1"/>
</dbReference>
<keyword evidence="6" id="KW-1185">Reference proteome</keyword>
<evidence type="ECO:0000256" key="2">
    <source>
        <dbReference type="ARBA" id="ARBA00010878"/>
    </source>
</evidence>
<dbReference type="InterPro" id="IPR010414">
    <property type="entry name" value="FRG1"/>
</dbReference>
<proteinExistence type="inferred from homology"/>
<feature type="region of interest" description="Disordered" evidence="4">
    <location>
        <begin position="283"/>
        <end position="318"/>
    </location>
</feature>
<reference evidence="6" key="1">
    <citation type="submission" date="2014-12" db="EMBL/GenBank/DDBJ databases">
        <title>Genome Sequence of Valsa Canker Pathogens Uncovers a Specific Adaption of Colonization on Woody Bark.</title>
        <authorList>
            <person name="Yin Z."/>
            <person name="Liu H."/>
            <person name="Gao X."/>
            <person name="Li Z."/>
            <person name="Song N."/>
            <person name="Ke X."/>
            <person name="Dai Q."/>
            <person name="Wu Y."/>
            <person name="Sun Y."/>
            <person name="Xu J.-R."/>
            <person name="Kang Z.K."/>
            <person name="Wang L."/>
            <person name="Huang L."/>
        </authorList>
    </citation>
    <scope>NUCLEOTIDE SEQUENCE [LARGE SCALE GENOMIC DNA]</scope>
    <source>
        <strain evidence="6">SXYL134</strain>
    </source>
</reference>
<evidence type="ECO:0000256" key="1">
    <source>
        <dbReference type="ARBA" id="ARBA00004604"/>
    </source>
</evidence>
<dbReference type="SUPFAM" id="SSF50405">
    <property type="entry name" value="Actin-crosslinking proteins"/>
    <property type="match status" value="1"/>
</dbReference>
<name>A0A194USQ3_CYTMA</name>
<dbReference type="AlphaFoldDB" id="A0A194USQ3"/>
<dbReference type="InterPro" id="IPR008999">
    <property type="entry name" value="Actin-crosslinking"/>
</dbReference>
<dbReference type="EMBL" id="KN714675">
    <property type="protein sequence ID" value="KUI54683.1"/>
    <property type="molecule type" value="Genomic_DNA"/>
</dbReference>
<dbReference type="Proteomes" id="UP000078576">
    <property type="component" value="Unassembled WGS sequence"/>
</dbReference>
<gene>
    <name evidence="5" type="ORF">VP1G_02034</name>
</gene>
<comment type="subcellular location">
    <subcellularLocation>
        <location evidence="1">Nucleus</location>
        <location evidence="1">Nucleolus</location>
    </subcellularLocation>
</comment>
<accession>A0A194USQ3</accession>
<dbReference type="PANTHER" id="PTHR12928:SF0">
    <property type="entry name" value="FSHD REGION GENE 1"/>
    <property type="match status" value="1"/>
</dbReference>
<dbReference type="STRING" id="694573.A0A194USQ3"/>
<dbReference type="Gene3D" id="2.80.10.50">
    <property type="match status" value="1"/>
</dbReference>
<dbReference type="GO" id="GO:0071013">
    <property type="term" value="C:catalytic step 2 spliceosome"/>
    <property type="evidence" value="ECO:0007669"/>
    <property type="project" value="TreeGrafter"/>
</dbReference>
<evidence type="ECO:0000256" key="3">
    <source>
        <dbReference type="ARBA" id="ARBA00023242"/>
    </source>
</evidence>
<keyword evidence="3" id="KW-0539">Nucleus</keyword>
<comment type="similarity">
    <text evidence="2">Belongs to the FRG1 family.</text>
</comment>
<dbReference type="CDD" id="cd23339">
    <property type="entry name" value="beta-trefoil_FSCN_fungal_FRG1-like"/>
    <property type="match status" value="1"/>
</dbReference>
<dbReference type="GO" id="GO:0051015">
    <property type="term" value="F:actin filament binding"/>
    <property type="evidence" value="ECO:0007669"/>
    <property type="project" value="TreeGrafter"/>
</dbReference>
<sequence length="411" mass="45103">MVKPLTFKGDKKPKKRKRDPKEESGGAATTAGDSDGGGRGKKQAVGKVARAAEDENVENDDSWVSADVVSDVSGPIMFVLPTEPPAALACDANGKVFTLPIENIVDGNPATAEPHDVRMVWVANKIAGTEHYRFKGSQGKFLGCDKYGIFSATSEAVSPLESFVLIPTADTPGTFQVQTLRDTFLTVKASTSSKANAPPEIRGDATEITFDTTLRIRMQARFKPRLKANKEEKAREKISRKELEEAVGRRLEEEEVRMLKKARREGDYHEKLLDIKVKNKHDNIASDNDYGPSRRRGSGGGGLSDLLRLSNRRGGDVKGGGRNNLACCRRRRDRLRNQGDRRGGRYVVAHTVEYMSVVLVTLPVYSSIDLEVGFGAGFGRQQDTSADEPQQGTCDAEEGEEQHLIHVSYLL</sequence>
<dbReference type="Pfam" id="PF06229">
    <property type="entry name" value="FRG1"/>
    <property type="match status" value="1"/>
</dbReference>
<dbReference type="OrthoDB" id="5539371at2759"/>